<dbReference type="PANTHER" id="PTHR10146:SF14">
    <property type="entry name" value="PYRIDOXAL PHOSPHATE HOMEOSTASIS PROTEIN"/>
    <property type="match status" value="1"/>
</dbReference>
<dbReference type="KEGG" id="salq:SYNTR_1101"/>
<dbReference type="Pfam" id="PF01168">
    <property type="entry name" value="Ala_racemase_N"/>
    <property type="match status" value="1"/>
</dbReference>
<dbReference type="InterPro" id="IPR029066">
    <property type="entry name" value="PLP-binding_barrel"/>
</dbReference>
<protein>
    <recommendedName>
        <fullName evidence="2">Pyridoxal phosphate homeostasis protein</fullName>
        <shortName evidence="2">PLP homeostasis protein</shortName>
    </recommendedName>
</protein>
<dbReference type="NCBIfam" id="TIGR00044">
    <property type="entry name" value="YggS family pyridoxal phosphate-dependent enzyme"/>
    <property type="match status" value="1"/>
</dbReference>
<evidence type="ECO:0000259" key="5">
    <source>
        <dbReference type="Pfam" id="PF01168"/>
    </source>
</evidence>
<evidence type="ECO:0000313" key="7">
    <source>
        <dbReference type="Proteomes" id="UP000426444"/>
    </source>
</evidence>
<dbReference type="RefSeq" id="WP_156203567.1">
    <property type="nucleotide sequence ID" value="NZ_CP046457.1"/>
</dbReference>
<proteinExistence type="inferred from homology"/>
<reference evidence="7" key="1">
    <citation type="journal article" date="2019" name="Microbiology">
        <title>Complete Genome Sequence of an Uncultured Bacterium of the Candidate Phylum Bipolaricaulota.</title>
        <authorList>
            <person name="Kadnikov V.V."/>
            <person name="Mardanov A.V."/>
            <person name="Beletsky A.V."/>
            <person name="Frank Y.A."/>
            <person name="Karnachuk O.V."/>
            <person name="Ravin N.V."/>
        </authorList>
    </citation>
    <scope>NUCLEOTIDE SEQUENCE [LARGE SCALE GENOMIC DNA]</scope>
</reference>
<name>A0A6I6DII9_9FIRM</name>
<accession>A0A6I6DII9</accession>
<keyword evidence="7" id="KW-1185">Reference proteome</keyword>
<feature type="domain" description="Alanine racemase N-terminal" evidence="5">
    <location>
        <begin position="11"/>
        <end position="227"/>
    </location>
</feature>
<dbReference type="GO" id="GO:0030170">
    <property type="term" value="F:pyridoxal phosphate binding"/>
    <property type="evidence" value="ECO:0007669"/>
    <property type="project" value="UniProtKB-UniRule"/>
</dbReference>
<sequence length="229" mass="26025">MEKLDKIQNNLNIIQNNIAKAALKSGRHYEDITLVAVTKSVDIEIAKLVYDLGIKNLGENRVQEFKKKINKIENANWHMIGRLQTNKVKDVVGNVTLIHSLDRWNLAEELNKRAKLLEVDVSVLLQINVAEEEQKAGIKIDDAKHFLESISQLSNLKINGLMTMAPIMENPEGTRPIFSELYQLREKLKNQSFPNVDLKYLSMGMTQDYQIAIEEGANIIRVGSALFEL</sequence>
<dbReference type="InterPro" id="IPR011078">
    <property type="entry name" value="PyrdxlP_homeostasis"/>
</dbReference>
<dbReference type="PANTHER" id="PTHR10146">
    <property type="entry name" value="PROLINE SYNTHETASE CO-TRANSCRIBED BACTERIAL HOMOLOG PROTEIN"/>
    <property type="match status" value="1"/>
</dbReference>
<dbReference type="FunFam" id="3.20.20.10:FF:000018">
    <property type="entry name" value="Pyridoxal phosphate homeostasis protein"/>
    <property type="match status" value="1"/>
</dbReference>
<comment type="similarity">
    <text evidence="2 4">Belongs to the pyridoxal phosphate-binding protein YggS/PROSC family.</text>
</comment>
<dbReference type="SUPFAM" id="SSF51419">
    <property type="entry name" value="PLP-binding barrel"/>
    <property type="match status" value="1"/>
</dbReference>
<dbReference type="InterPro" id="IPR001608">
    <property type="entry name" value="Ala_racemase_N"/>
</dbReference>
<dbReference type="EMBL" id="CP046457">
    <property type="protein sequence ID" value="QGT99694.1"/>
    <property type="molecule type" value="Genomic_DNA"/>
</dbReference>
<dbReference type="Gene3D" id="3.20.20.10">
    <property type="entry name" value="Alanine racemase"/>
    <property type="match status" value="1"/>
</dbReference>
<organism evidence="6 7">
    <name type="scientific">Candidatus Syntrophocurvum alkaliphilum</name>
    <dbReference type="NCBI Taxonomy" id="2293317"/>
    <lineage>
        <taxon>Bacteria</taxon>
        <taxon>Bacillati</taxon>
        <taxon>Bacillota</taxon>
        <taxon>Clostridia</taxon>
        <taxon>Eubacteriales</taxon>
        <taxon>Syntrophomonadaceae</taxon>
        <taxon>Candidatus Syntrophocurvum</taxon>
    </lineage>
</organism>
<dbReference type="PIRSF" id="PIRSF004848">
    <property type="entry name" value="YBL036c_PLPDEIII"/>
    <property type="match status" value="1"/>
</dbReference>
<dbReference type="HAMAP" id="MF_02087">
    <property type="entry name" value="PLP_homeostasis"/>
    <property type="match status" value="1"/>
</dbReference>
<evidence type="ECO:0000313" key="6">
    <source>
        <dbReference type="EMBL" id="QGT99694.1"/>
    </source>
</evidence>
<evidence type="ECO:0000256" key="1">
    <source>
        <dbReference type="ARBA" id="ARBA00022898"/>
    </source>
</evidence>
<comment type="function">
    <text evidence="2">Pyridoxal 5'-phosphate (PLP)-binding protein, which is involved in PLP homeostasis.</text>
</comment>
<evidence type="ECO:0000256" key="4">
    <source>
        <dbReference type="RuleBase" id="RU004514"/>
    </source>
</evidence>
<feature type="modified residue" description="N6-(pyridoxal phosphate)lysine" evidence="2 3">
    <location>
        <position position="39"/>
    </location>
</feature>
<dbReference type="PROSITE" id="PS01211">
    <property type="entry name" value="UPF0001"/>
    <property type="match status" value="1"/>
</dbReference>
<gene>
    <name evidence="6" type="ORF">SYNTR_1101</name>
</gene>
<keyword evidence="1 2" id="KW-0663">Pyridoxal phosphate</keyword>
<dbReference type="CDD" id="cd00635">
    <property type="entry name" value="PLPDE_III_YBL036c_like"/>
    <property type="match status" value="1"/>
</dbReference>
<comment type="cofactor">
    <cofactor evidence="3">
        <name>pyridoxal 5'-phosphate</name>
        <dbReference type="ChEBI" id="CHEBI:597326"/>
    </cofactor>
</comment>
<evidence type="ECO:0000256" key="2">
    <source>
        <dbReference type="HAMAP-Rule" id="MF_02087"/>
    </source>
</evidence>
<evidence type="ECO:0000256" key="3">
    <source>
        <dbReference type="PIRSR" id="PIRSR004848-1"/>
    </source>
</evidence>
<dbReference type="Proteomes" id="UP000426444">
    <property type="component" value="Chromosome"/>
</dbReference>
<dbReference type="AlphaFoldDB" id="A0A6I6DII9"/>
<dbReference type="OrthoDB" id="9804072at2"/>